<comment type="caution">
    <text evidence="1">The sequence shown here is derived from an EMBL/GenBank/DDBJ whole genome shotgun (WGS) entry which is preliminary data.</text>
</comment>
<gene>
    <name evidence="1" type="ORF">ENV88_07325</name>
</gene>
<accession>A0A7C3SLY8</accession>
<dbReference type="EMBL" id="DTIB01000125">
    <property type="protein sequence ID" value="HGB25811.1"/>
    <property type="molecule type" value="Genomic_DNA"/>
</dbReference>
<protein>
    <submittedName>
        <fullName evidence="1">Uncharacterized protein</fullName>
    </submittedName>
</protein>
<proteinExistence type="predicted"/>
<reference evidence="1" key="1">
    <citation type="journal article" date="2020" name="mSystems">
        <title>Genome- and Community-Level Interaction Insights into Carbon Utilization and Element Cycling Functions of Hydrothermarchaeota in Hydrothermal Sediment.</title>
        <authorList>
            <person name="Zhou Z."/>
            <person name="Liu Y."/>
            <person name="Xu W."/>
            <person name="Pan J."/>
            <person name="Luo Z.H."/>
            <person name="Li M."/>
        </authorList>
    </citation>
    <scope>NUCLEOTIDE SEQUENCE [LARGE SCALE GENOMIC DNA]</scope>
    <source>
        <strain evidence="1">SpSt-8</strain>
    </source>
</reference>
<name>A0A7C3SLY8_THEPE</name>
<dbReference type="AlphaFoldDB" id="A0A7C3SLY8"/>
<sequence>MLRRPGGYAEYAEKYLAAIASSKGCTVYHDLHCLYNYETYLVEEDHTWLNNGYSAYIYVP</sequence>
<organism evidence="1">
    <name type="scientific">Thermofilum pendens</name>
    <dbReference type="NCBI Taxonomy" id="2269"/>
    <lineage>
        <taxon>Archaea</taxon>
        <taxon>Thermoproteota</taxon>
        <taxon>Thermoprotei</taxon>
        <taxon>Thermofilales</taxon>
        <taxon>Thermofilaceae</taxon>
        <taxon>Thermofilum</taxon>
    </lineage>
</organism>
<evidence type="ECO:0000313" key="1">
    <source>
        <dbReference type="EMBL" id="HGB25811.1"/>
    </source>
</evidence>